<comment type="caution">
    <text evidence="1">The sequence shown here is derived from an EMBL/GenBank/DDBJ whole genome shotgun (WGS) entry which is preliminary data.</text>
</comment>
<keyword evidence="2" id="KW-1185">Reference proteome</keyword>
<sequence length="163" mass="17947">MTTRPGYRQWLLAVGTFTTLLLYSLGCGSTQTARTEKTATDSLTVSQSPVSADSLCFREILSRDTTTLRLVLAGDRASGQIDINPYEKDRARGSFTGTRSGNTITADWQRSGEGMTETYALILTLSGDSISWGEGERIEHQGKWTLKQPGGTYRYRLAKTPCH</sequence>
<evidence type="ECO:0008006" key="3">
    <source>
        <dbReference type="Google" id="ProtNLM"/>
    </source>
</evidence>
<evidence type="ECO:0000313" key="2">
    <source>
        <dbReference type="Proteomes" id="UP000238375"/>
    </source>
</evidence>
<evidence type="ECO:0000313" key="1">
    <source>
        <dbReference type="EMBL" id="PRY35508.1"/>
    </source>
</evidence>
<proteinExistence type="predicted"/>
<protein>
    <recommendedName>
        <fullName evidence="3">Lipoprotein</fullName>
    </recommendedName>
</protein>
<dbReference type="RefSeq" id="WP_245882363.1">
    <property type="nucleotide sequence ID" value="NZ_PVTE01000014.1"/>
</dbReference>
<organism evidence="1 2">
    <name type="scientific">Spirosoma oryzae</name>
    <dbReference type="NCBI Taxonomy" id="1469603"/>
    <lineage>
        <taxon>Bacteria</taxon>
        <taxon>Pseudomonadati</taxon>
        <taxon>Bacteroidota</taxon>
        <taxon>Cytophagia</taxon>
        <taxon>Cytophagales</taxon>
        <taxon>Cytophagaceae</taxon>
        <taxon>Spirosoma</taxon>
    </lineage>
</organism>
<dbReference type="AlphaFoldDB" id="A0A2T0SQ27"/>
<gene>
    <name evidence="1" type="ORF">CLV58_11493</name>
</gene>
<name>A0A2T0SQ27_9BACT</name>
<dbReference type="EMBL" id="PVTE01000014">
    <property type="protein sequence ID" value="PRY35508.1"/>
    <property type="molecule type" value="Genomic_DNA"/>
</dbReference>
<reference evidence="1 2" key="1">
    <citation type="submission" date="2018-03" db="EMBL/GenBank/DDBJ databases">
        <title>Genomic Encyclopedia of Archaeal and Bacterial Type Strains, Phase II (KMG-II): from individual species to whole genera.</title>
        <authorList>
            <person name="Goeker M."/>
        </authorList>
    </citation>
    <scope>NUCLEOTIDE SEQUENCE [LARGE SCALE GENOMIC DNA]</scope>
    <source>
        <strain evidence="1 2">DSM 28354</strain>
    </source>
</reference>
<dbReference type="Proteomes" id="UP000238375">
    <property type="component" value="Unassembled WGS sequence"/>
</dbReference>
<accession>A0A2T0SQ27</accession>